<comment type="subcellular location">
    <subcellularLocation>
        <location evidence="1">Cell membrane</location>
        <topology evidence="1">Multi-pass membrane protein</topology>
    </subcellularLocation>
</comment>
<accession>A0ABP7NMW1</accession>
<dbReference type="PROSITE" id="PS00216">
    <property type="entry name" value="SUGAR_TRANSPORT_1"/>
    <property type="match status" value="1"/>
</dbReference>
<evidence type="ECO:0000256" key="2">
    <source>
        <dbReference type="ARBA" id="ARBA00022448"/>
    </source>
</evidence>
<evidence type="ECO:0000256" key="3">
    <source>
        <dbReference type="ARBA" id="ARBA00022475"/>
    </source>
</evidence>
<evidence type="ECO:0000313" key="10">
    <source>
        <dbReference type="Proteomes" id="UP001418444"/>
    </source>
</evidence>
<feature type="transmembrane region" description="Helical" evidence="7">
    <location>
        <begin position="79"/>
        <end position="104"/>
    </location>
</feature>
<dbReference type="InterPro" id="IPR020846">
    <property type="entry name" value="MFS_dom"/>
</dbReference>
<dbReference type="EMBL" id="BAAAZW010000001">
    <property type="protein sequence ID" value="GAA3950469.1"/>
    <property type="molecule type" value="Genomic_DNA"/>
</dbReference>
<feature type="transmembrane region" description="Helical" evidence="7">
    <location>
        <begin position="313"/>
        <end position="332"/>
    </location>
</feature>
<keyword evidence="6 7" id="KW-0472">Membrane</keyword>
<gene>
    <name evidence="9" type="ORF">GCM10022231_05230</name>
</gene>
<organism evidence="9 10">
    <name type="scientific">Gordonia caeni</name>
    <dbReference type="NCBI Taxonomy" id="1007097"/>
    <lineage>
        <taxon>Bacteria</taxon>
        <taxon>Bacillati</taxon>
        <taxon>Actinomycetota</taxon>
        <taxon>Actinomycetes</taxon>
        <taxon>Mycobacteriales</taxon>
        <taxon>Gordoniaceae</taxon>
        <taxon>Gordonia</taxon>
    </lineage>
</organism>
<evidence type="ECO:0000256" key="6">
    <source>
        <dbReference type="ARBA" id="ARBA00023136"/>
    </source>
</evidence>
<name>A0ABP7NMW1_9ACTN</name>
<feature type="transmembrane region" description="Helical" evidence="7">
    <location>
        <begin position="175"/>
        <end position="199"/>
    </location>
</feature>
<evidence type="ECO:0000256" key="5">
    <source>
        <dbReference type="ARBA" id="ARBA00022989"/>
    </source>
</evidence>
<feature type="transmembrane region" description="Helical" evidence="7">
    <location>
        <begin position="281"/>
        <end position="301"/>
    </location>
</feature>
<dbReference type="SUPFAM" id="SSF103473">
    <property type="entry name" value="MFS general substrate transporter"/>
    <property type="match status" value="1"/>
</dbReference>
<feature type="transmembrane region" description="Helical" evidence="7">
    <location>
        <begin position="378"/>
        <end position="399"/>
    </location>
</feature>
<keyword evidence="5 7" id="KW-1133">Transmembrane helix</keyword>
<comment type="caution">
    <text evidence="9">The sequence shown here is derived from an EMBL/GenBank/DDBJ whole genome shotgun (WGS) entry which is preliminary data.</text>
</comment>
<keyword evidence="2" id="KW-0813">Transport</keyword>
<proteinExistence type="predicted"/>
<feature type="transmembrane region" description="Helical" evidence="7">
    <location>
        <begin position="405"/>
        <end position="427"/>
    </location>
</feature>
<sequence length="448" mass="45768">MTVLTTPDAGIARLIGSLNDRSLGPVATLGLMTGIDAVPRPRHVHPQRWSFLLLLALLALALGTSALPSPLYPIYAEQWGFGPLTTTLIFAVYAIGALAAALTVGPISDAIGRKPVLVTALITILVGLGIFLIATQVWELLLARLLHGAAIGATIVVSGAALLDVRPYDGARNGAVSGAALNAGIALTVLGAACAAQWASSPLRIPFAIMVVIVALLLAAVIALVEPHTGRTGDRIRIQRPSTPESIRADFWFSGIGILTSWSVLGVFLSLYPALAQQTTGQASVIFVGVVIALMAAAAAASQWAGGRFTPRHTAIAGDLGMIVALVGAIFAVRSGSAVAVVADAMFLGAVFGLAFGGSLRHLSEVAPADSRGQVMSAYYLLGYLAMGVPTVIAGALATRYGTGAIFPWFAGAVALGCLGAAILGLVTGRAAPVAELPVDLSHDVSEP</sequence>
<feature type="transmembrane region" description="Helical" evidence="7">
    <location>
        <begin position="49"/>
        <end position="67"/>
    </location>
</feature>
<keyword evidence="10" id="KW-1185">Reference proteome</keyword>
<dbReference type="Gene3D" id="1.20.1250.20">
    <property type="entry name" value="MFS general substrate transporter like domains"/>
    <property type="match status" value="1"/>
</dbReference>
<feature type="transmembrane region" description="Helical" evidence="7">
    <location>
        <begin position="251"/>
        <end position="275"/>
    </location>
</feature>
<dbReference type="Pfam" id="PF07690">
    <property type="entry name" value="MFS_1"/>
    <property type="match status" value="1"/>
</dbReference>
<dbReference type="PANTHER" id="PTHR23517">
    <property type="entry name" value="RESISTANCE PROTEIN MDTM, PUTATIVE-RELATED-RELATED"/>
    <property type="match status" value="1"/>
</dbReference>
<feature type="transmembrane region" description="Helical" evidence="7">
    <location>
        <begin position="205"/>
        <end position="225"/>
    </location>
</feature>
<evidence type="ECO:0000256" key="4">
    <source>
        <dbReference type="ARBA" id="ARBA00022692"/>
    </source>
</evidence>
<evidence type="ECO:0000256" key="7">
    <source>
        <dbReference type="SAM" id="Phobius"/>
    </source>
</evidence>
<dbReference type="Proteomes" id="UP001418444">
    <property type="component" value="Unassembled WGS sequence"/>
</dbReference>
<protein>
    <submittedName>
        <fullName evidence="9">MFS transporter</fullName>
    </submittedName>
</protein>
<keyword evidence="4 7" id="KW-0812">Transmembrane</keyword>
<dbReference type="InterPro" id="IPR050171">
    <property type="entry name" value="MFS_Transporters"/>
</dbReference>
<evidence type="ECO:0000256" key="1">
    <source>
        <dbReference type="ARBA" id="ARBA00004651"/>
    </source>
</evidence>
<evidence type="ECO:0000259" key="8">
    <source>
        <dbReference type="PROSITE" id="PS50850"/>
    </source>
</evidence>
<reference evidence="10" key="1">
    <citation type="journal article" date="2019" name="Int. J. Syst. Evol. Microbiol.">
        <title>The Global Catalogue of Microorganisms (GCM) 10K type strain sequencing project: providing services to taxonomists for standard genome sequencing and annotation.</title>
        <authorList>
            <consortium name="The Broad Institute Genomics Platform"/>
            <consortium name="The Broad Institute Genome Sequencing Center for Infectious Disease"/>
            <person name="Wu L."/>
            <person name="Ma J."/>
        </authorList>
    </citation>
    <scope>NUCLEOTIDE SEQUENCE [LARGE SCALE GENOMIC DNA]</scope>
    <source>
        <strain evidence="10">JCM 16923</strain>
    </source>
</reference>
<evidence type="ECO:0000313" key="9">
    <source>
        <dbReference type="EMBL" id="GAA3950469.1"/>
    </source>
</evidence>
<dbReference type="InterPro" id="IPR036259">
    <property type="entry name" value="MFS_trans_sf"/>
</dbReference>
<dbReference type="PANTHER" id="PTHR23517:SF3">
    <property type="entry name" value="INTEGRAL MEMBRANE TRANSPORT PROTEIN"/>
    <property type="match status" value="1"/>
</dbReference>
<dbReference type="PROSITE" id="PS50850">
    <property type="entry name" value="MFS"/>
    <property type="match status" value="1"/>
</dbReference>
<feature type="transmembrane region" description="Helical" evidence="7">
    <location>
        <begin position="144"/>
        <end position="163"/>
    </location>
</feature>
<keyword evidence="3" id="KW-1003">Cell membrane</keyword>
<feature type="domain" description="Major facilitator superfamily (MFS) profile" evidence="8">
    <location>
        <begin position="49"/>
        <end position="429"/>
    </location>
</feature>
<dbReference type="InterPro" id="IPR011701">
    <property type="entry name" value="MFS"/>
</dbReference>
<feature type="transmembrane region" description="Helical" evidence="7">
    <location>
        <begin position="116"/>
        <end position="138"/>
    </location>
</feature>
<feature type="transmembrane region" description="Helical" evidence="7">
    <location>
        <begin position="338"/>
        <end position="357"/>
    </location>
</feature>
<dbReference type="InterPro" id="IPR005829">
    <property type="entry name" value="Sugar_transporter_CS"/>
</dbReference>